<proteinExistence type="predicted"/>
<dbReference type="Pfam" id="PF00149">
    <property type="entry name" value="Metallophos"/>
    <property type="match status" value="1"/>
</dbReference>
<dbReference type="Proteomes" id="UP000268313">
    <property type="component" value="Unassembled WGS sequence"/>
</dbReference>
<dbReference type="RefSeq" id="WP_120601705.1">
    <property type="nucleotide sequence ID" value="NZ_RAWE01000015.1"/>
</dbReference>
<reference evidence="3" key="1">
    <citation type="submission" date="2018-09" db="EMBL/GenBank/DDBJ databases">
        <authorList>
            <person name="Livingstone P.G."/>
            <person name="Whitworth D.E."/>
        </authorList>
    </citation>
    <scope>NUCLEOTIDE SEQUENCE [LARGE SCALE GENOMIC DNA]</scope>
    <source>
        <strain evidence="3">CA043D</strain>
    </source>
</reference>
<protein>
    <recommendedName>
        <fullName evidence="1">Calcineurin-like phosphoesterase domain-containing protein</fullName>
    </recommendedName>
</protein>
<comment type="caution">
    <text evidence="2">The sequence shown here is derived from an EMBL/GenBank/DDBJ whole genome shotgun (WGS) entry which is preliminary data.</text>
</comment>
<keyword evidence="3" id="KW-1185">Reference proteome</keyword>
<evidence type="ECO:0000259" key="1">
    <source>
        <dbReference type="Pfam" id="PF00149"/>
    </source>
</evidence>
<dbReference type="GO" id="GO:0016787">
    <property type="term" value="F:hydrolase activity"/>
    <property type="evidence" value="ECO:0007669"/>
    <property type="project" value="InterPro"/>
</dbReference>
<sequence>MRLLLISDTHGHLDIVERLAKEARADAVLHAGDFGFYDHGSADRVESRELFLRVVHSNLPADVKKRAKKLKGDALRAFIRQELPLSDLAEWLRAGRGFTLPTFGIWGNHEDGAVVASLLAGRQHVPNLTLLGTGTHGPLRFFGLGGNLLPGLLAEDAPIDGGRGKIHATARDITALLDSAQPRVPGEVRVLVTHVSPGKAPLVALLASALDADLTVSGHMGSPYGCVWDDFAIREPAEAEARLAAAASSLPEALRERLPVPASGGGRARWYRGTFHVNLPDAPDGHAVVELQDGRLRLETVSAGLPLRG</sequence>
<dbReference type="Gene3D" id="3.60.21.10">
    <property type="match status" value="1"/>
</dbReference>
<name>A0A3A8KE46_9BACT</name>
<accession>A0A3A8KE46</accession>
<dbReference type="EMBL" id="RAWE01000015">
    <property type="protein sequence ID" value="RKH05816.1"/>
    <property type="molecule type" value="Genomic_DNA"/>
</dbReference>
<dbReference type="InterPro" id="IPR029052">
    <property type="entry name" value="Metallo-depent_PP-like"/>
</dbReference>
<dbReference type="AlphaFoldDB" id="A0A3A8KE46"/>
<evidence type="ECO:0000313" key="2">
    <source>
        <dbReference type="EMBL" id="RKH05816.1"/>
    </source>
</evidence>
<gene>
    <name evidence="2" type="ORF">D7X32_06910</name>
</gene>
<evidence type="ECO:0000313" key="3">
    <source>
        <dbReference type="Proteomes" id="UP000268313"/>
    </source>
</evidence>
<dbReference type="InterPro" id="IPR004843">
    <property type="entry name" value="Calcineurin-like_PHP"/>
</dbReference>
<dbReference type="SUPFAM" id="SSF56300">
    <property type="entry name" value="Metallo-dependent phosphatases"/>
    <property type="match status" value="1"/>
</dbReference>
<dbReference type="OrthoDB" id="9813918at2"/>
<feature type="domain" description="Calcineurin-like phosphoesterase" evidence="1">
    <location>
        <begin position="1"/>
        <end position="220"/>
    </location>
</feature>
<organism evidence="2 3">
    <name type="scientific">Corallococcus carmarthensis</name>
    <dbReference type="NCBI Taxonomy" id="2316728"/>
    <lineage>
        <taxon>Bacteria</taxon>
        <taxon>Pseudomonadati</taxon>
        <taxon>Myxococcota</taxon>
        <taxon>Myxococcia</taxon>
        <taxon>Myxococcales</taxon>
        <taxon>Cystobacterineae</taxon>
        <taxon>Myxococcaceae</taxon>
        <taxon>Corallococcus</taxon>
    </lineage>
</organism>